<keyword evidence="2" id="KW-0719">Serine esterase</keyword>
<keyword evidence="8" id="KW-1185">Reference proteome</keyword>
<dbReference type="SUPFAM" id="SSF53474">
    <property type="entry name" value="alpha/beta-Hydrolases"/>
    <property type="match status" value="1"/>
</dbReference>
<evidence type="ECO:0000313" key="8">
    <source>
        <dbReference type="Proteomes" id="UP000821866"/>
    </source>
</evidence>
<dbReference type="InterPro" id="IPR019819">
    <property type="entry name" value="Carboxylesterase_B_CS"/>
</dbReference>
<dbReference type="PANTHER" id="PTHR43918">
    <property type="entry name" value="ACETYLCHOLINESTERASE"/>
    <property type="match status" value="1"/>
</dbReference>
<dbReference type="InterPro" id="IPR029058">
    <property type="entry name" value="AB_hydrolase_fold"/>
</dbReference>
<dbReference type="GO" id="GO:0005615">
    <property type="term" value="C:extracellular space"/>
    <property type="evidence" value="ECO:0007669"/>
    <property type="project" value="TreeGrafter"/>
</dbReference>
<dbReference type="OMA" id="QYRTVST"/>
<dbReference type="PROSITE" id="PS00122">
    <property type="entry name" value="CARBOXYLESTERASE_B_1"/>
    <property type="match status" value="1"/>
</dbReference>
<dbReference type="PROSITE" id="PS00941">
    <property type="entry name" value="CARBOXYLESTERASE_B_2"/>
    <property type="match status" value="1"/>
</dbReference>
<dbReference type="VEuPathDB" id="VectorBase:LOC119171573"/>
<comment type="similarity">
    <text evidence="1 5">Belongs to the type-B carboxylesterase/lipase family.</text>
</comment>
<evidence type="ECO:0000259" key="6">
    <source>
        <dbReference type="Pfam" id="PF00135"/>
    </source>
</evidence>
<keyword evidence="3 5" id="KW-0378">Hydrolase</keyword>
<accession>A0A9J6DN47</accession>
<sequence>MWHTSTPCVGKSGIPKHVLVVTIEYVCVALLAQASASGPAPVVQINSGLVSGLQFEQGGKMLDAYLGIPYAEPPVGDLRFQKPRLVTAWTGIYNATAKPTPCHQVPVPLLGLTNLNYTRASEDCLYVNVWKPSQRNCSEQRNCTTELLPVFVHIHGGAFQWGDSALLVYDPANFVALTNVVYVTFNYRLGFFGFLSLETPDMPGNVGLWDQNMVLEWVRDNIASFGGDPREVTLGGQSAGATSAALHAVSPHSRYLFKRLITQSGSPLSMVLNIFFRGEGKFINIAATLGCYDVKIAFTEQRSKVIDCLRKLDASFIMRKIESLDFLQQLFSPVDRDEFLPLSILSPEPWKQLHVEDVLLGTTTDEGTMFFNFLTDSFPQASEVLATQYRTVSTVVISQAMNVPVATAKEIVAAYFGGHEVEHSFDEVRDTICDIFADAVFNCPTQLFADSAAEQGVGTHRYLFAHKSTHSFFPKWMGVAHTEDLFYTVGSLPFLKDKSRYTDVLGTLGKKFLATQDYTSEEEEFMEDVVSAWGAFVRTG</sequence>
<dbReference type="Proteomes" id="UP000821866">
    <property type="component" value="Chromosome 6"/>
</dbReference>
<evidence type="ECO:0000256" key="1">
    <source>
        <dbReference type="ARBA" id="ARBA00005964"/>
    </source>
</evidence>
<protein>
    <recommendedName>
        <fullName evidence="5">Carboxylic ester hydrolase</fullName>
        <ecNumber evidence="5">3.1.1.-</ecNumber>
    </recommendedName>
</protein>
<dbReference type="InterPro" id="IPR050654">
    <property type="entry name" value="AChE-related_enzymes"/>
</dbReference>
<dbReference type="PANTHER" id="PTHR43918:SF4">
    <property type="entry name" value="CARBOXYLIC ESTER HYDROLASE"/>
    <property type="match status" value="1"/>
</dbReference>
<dbReference type="OrthoDB" id="6491688at2759"/>
<reference evidence="7" key="1">
    <citation type="journal article" date="2020" name="Cell">
        <title>Large-Scale Comparative Analyses of Tick Genomes Elucidate Their Genetic Diversity and Vector Capacities.</title>
        <authorList>
            <consortium name="Tick Genome and Microbiome Consortium (TIGMIC)"/>
            <person name="Jia N."/>
            <person name="Wang J."/>
            <person name="Shi W."/>
            <person name="Du L."/>
            <person name="Sun Y."/>
            <person name="Zhan W."/>
            <person name="Jiang J.F."/>
            <person name="Wang Q."/>
            <person name="Zhang B."/>
            <person name="Ji P."/>
            <person name="Bell-Sakyi L."/>
            <person name="Cui X.M."/>
            <person name="Yuan T.T."/>
            <person name="Jiang B.G."/>
            <person name="Yang W.F."/>
            <person name="Lam T.T."/>
            <person name="Chang Q.C."/>
            <person name="Ding S.J."/>
            <person name="Wang X.J."/>
            <person name="Zhu J.G."/>
            <person name="Ruan X.D."/>
            <person name="Zhao L."/>
            <person name="Wei J.T."/>
            <person name="Ye R.Z."/>
            <person name="Que T.C."/>
            <person name="Du C.H."/>
            <person name="Zhou Y.H."/>
            <person name="Cheng J.X."/>
            <person name="Dai P.F."/>
            <person name="Guo W.B."/>
            <person name="Han X.H."/>
            <person name="Huang E.J."/>
            <person name="Li L.F."/>
            <person name="Wei W."/>
            <person name="Gao Y.C."/>
            <person name="Liu J.Z."/>
            <person name="Shao H.Z."/>
            <person name="Wang X."/>
            <person name="Wang C.C."/>
            <person name="Yang T.C."/>
            <person name="Huo Q.B."/>
            <person name="Li W."/>
            <person name="Chen H.Y."/>
            <person name="Chen S.E."/>
            <person name="Zhou L.G."/>
            <person name="Ni X.B."/>
            <person name="Tian J.H."/>
            <person name="Sheng Y."/>
            <person name="Liu T."/>
            <person name="Pan Y.S."/>
            <person name="Xia L.Y."/>
            <person name="Li J."/>
            <person name="Zhao F."/>
            <person name="Cao W.C."/>
        </authorList>
    </citation>
    <scope>NUCLEOTIDE SEQUENCE</scope>
    <source>
        <strain evidence="7">Rmic-2018</strain>
    </source>
</reference>
<gene>
    <name evidence="7" type="ORF">HPB51_014709</name>
</gene>
<dbReference type="GO" id="GO:0006581">
    <property type="term" value="P:acetylcholine catabolic process"/>
    <property type="evidence" value="ECO:0007669"/>
    <property type="project" value="TreeGrafter"/>
</dbReference>
<dbReference type="AlphaFoldDB" id="A0A9J6DN47"/>
<evidence type="ECO:0000313" key="7">
    <source>
        <dbReference type="EMBL" id="KAH8023460.1"/>
    </source>
</evidence>
<dbReference type="EC" id="3.1.1.-" evidence="5"/>
<dbReference type="GO" id="GO:0003990">
    <property type="term" value="F:acetylcholinesterase activity"/>
    <property type="evidence" value="ECO:0007669"/>
    <property type="project" value="TreeGrafter"/>
</dbReference>
<organism evidence="7 8">
    <name type="scientific">Rhipicephalus microplus</name>
    <name type="common">Cattle tick</name>
    <name type="synonym">Boophilus microplus</name>
    <dbReference type="NCBI Taxonomy" id="6941"/>
    <lineage>
        <taxon>Eukaryota</taxon>
        <taxon>Metazoa</taxon>
        <taxon>Ecdysozoa</taxon>
        <taxon>Arthropoda</taxon>
        <taxon>Chelicerata</taxon>
        <taxon>Arachnida</taxon>
        <taxon>Acari</taxon>
        <taxon>Parasitiformes</taxon>
        <taxon>Ixodida</taxon>
        <taxon>Ixodoidea</taxon>
        <taxon>Ixodidae</taxon>
        <taxon>Rhipicephalinae</taxon>
        <taxon>Rhipicephalus</taxon>
        <taxon>Boophilus</taxon>
    </lineage>
</organism>
<reference evidence="7" key="2">
    <citation type="submission" date="2021-09" db="EMBL/GenBank/DDBJ databases">
        <authorList>
            <person name="Jia N."/>
            <person name="Wang J."/>
            <person name="Shi W."/>
            <person name="Du L."/>
            <person name="Sun Y."/>
            <person name="Zhan W."/>
            <person name="Jiang J."/>
            <person name="Wang Q."/>
            <person name="Zhang B."/>
            <person name="Ji P."/>
            <person name="Sakyi L.B."/>
            <person name="Cui X."/>
            <person name="Yuan T."/>
            <person name="Jiang B."/>
            <person name="Yang W."/>
            <person name="Lam T.T.-Y."/>
            <person name="Chang Q."/>
            <person name="Ding S."/>
            <person name="Wang X."/>
            <person name="Zhu J."/>
            <person name="Ruan X."/>
            <person name="Zhao L."/>
            <person name="Wei J."/>
            <person name="Que T."/>
            <person name="Du C."/>
            <person name="Cheng J."/>
            <person name="Dai P."/>
            <person name="Han X."/>
            <person name="Huang E."/>
            <person name="Gao Y."/>
            <person name="Liu J."/>
            <person name="Shao H."/>
            <person name="Ye R."/>
            <person name="Li L."/>
            <person name="Wei W."/>
            <person name="Wang X."/>
            <person name="Wang C."/>
            <person name="Huo Q."/>
            <person name="Li W."/>
            <person name="Guo W."/>
            <person name="Chen H."/>
            <person name="Chen S."/>
            <person name="Zhou L."/>
            <person name="Zhou L."/>
            <person name="Ni X."/>
            <person name="Tian J."/>
            <person name="Zhou Y."/>
            <person name="Sheng Y."/>
            <person name="Liu T."/>
            <person name="Pan Y."/>
            <person name="Xia L."/>
            <person name="Li J."/>
            <person name="Zhao F."/>
            <person name="Cao W."/>
        </authorList>
    </citation>
    <scope>NUCLEOTIDE SEQUENCE</scope>
    <source>
        <strain evidence="7">Rmic-2018</strain>
        <tissue evidence="7">Larvae</tissue>
    </source>
</reference>
<evidence type="ECO:0000256" key="5">
    <source>
        <dbReference type="RuleBase" id="RU361235"/>
    </source>
</evidence>
<name>A0A9J6DN47_RHIMP</name>
<dbReference type="Gene3D" id="3.40.50.1820">
    <property type="entry name" value="alpha/beta hydrolase"/>
    <property type="match status" value="1"/>
</dbReference>
<dbReference type="EMBL" id="JABSTU010000008">
    <property type="protein sequence ID" value="KAH8023460.1"/>
    <property type="molecule type" value="Genomic_DNA"/>
</dbReference>
<comment type="caution">
    <text evidence="7">The sequence shown here is derived from an EMBL/GenBank/DDBJ whole genome shotgun (WGS) entry which is preliminary data.</text>
</comment>
<feature type="domain" description="Carboxylesterase type B" evidence="6">
    <location>
        <begin position="40"/>
        <end position="540"/>
    </location>
</feature>
<dbReference type="InterPro" id="IPR019826">
    <property type="entry name" value="Carboxylesterase_B_AS"/>
</dbReference>
<proteinExistence type="inferred from homology"/>
<dbReference type="InterPro" id="IPR002018">
    <property type="entry name" value="CarbesteraseB"/>
</dbReference>
<dbReference type="Pfam" id="PF00135">
    <property type="entry name" value="COesterase"/>
    <property type="match status" value="1"/>
</dbReference>
<keyword evidence="4" id="KW-0325">Glycoprotein</keyword>
<dbReference type="GO" id="GO:0005886">
    <property type="term" value="C:plasma membrane"/>
    <property type="evidence" value="ECO:0007669"/>
    <property type="project" value="TreeGrafter"/>
</dbReference>
<dbReference type="GO" id="GO:0019695">
    <property type="term" value="P:choline metabolic process"/>
    <property type="evidence" value="ECO:0007669"/>
    <property type="project" value="TreeGrafter"/>
</dbReference>
<evidence type="ECO:0000256" key="2">
    <source>
        <dbReference type="ARBA" id="ARBA00022487"/>
    </source>
</evidence>
<evidence type="ECO:0000256" key="4">
    <source>
        <dbReference type="ARBA" id="ARBA00023180"/>
    </source>
</evidence>
<evidence type="ECO:0000256" key="3">
    <source>
        <dbReference type="ARBA" id="ARBA00022801"/>
    </source>
</evidence>